<evidence type="ECO:0000256" key="2">
    <source>
        <dbReference type="ARBA" id="ARBA00004651"/>
    </source>
</evidence>
<dbReference type="GO" id="GO:0015276">
    <property type="term" value="F:ligand-gated monoatomic ion channel activity"/>
    <property type="evidence" value="ECO:0007669"/>
    <property type="project" value="InterPro"/>
</dbReference>
<name>A0A5B7DA71_PORTR</name>
<gene>
    <name evidence="12" type="primary">GLRK_5</name>
    <name evidence="12" type="ORF">E2C01_010988</name>
</gene>
<keyword evidence="9" id="KW-0325">Glycoprotein</keyword>
<dbReference type="AlphaFoldDB" id="A0A5B7DA71"/>
<evidence type="ECO:0000256" key="8">
    <source>
        <dbReference type="ARBA" id="ARBA00023170"/>
    </source>
</evidence>
<dbReference type="Pfam" id="PF00060">
    <property type="entry name" value="Lig_chan"/>
    <property type="match status" value="1"/>
</dbReference>
<evidence type="ECO:0000256" key="10">
    <source>
        <dbReference type="SAM" id="Phobius"/>
    </source>
</evidence>
<proteinExistence type="inferred from homology"/>
<keyword evidence="8 12" id="KW-0675">Receptor</keyword>
<dbReference type="EMBL" id="VSRR010000648">
    <property type="protein sequence ID" value="MPC18113.1"/>
    <property type="molecule type" value="Genomic_DNA"/>
</dbReference>
<sequence length="525" mass="60073">MTEQRRPFQPTELADRARFVSMWVNGKSTRAIARETGTSASTVSRWIKRWKKEGNVDTRPRLGRPCCYKYLDTRDLELLQTFCYKDWFHRTAGALEAVLSQTSNNDMTLVALTDGRIPHRSIERMLQALVSRGVCVFQAEMDGEITNATHARLSHTIEKARQIRVRSLSVTMAVVSQNPAFLAAFAELSLTGRLQMWSTRVIIHTSLPLRVLTGMHKLLSTRNCMLLLANELYTYARSPEKTFGTRLPDGYWTGMMGMVVREEADFGTGPFILNKARYDAADVTSTIWMDNMRIVSGMGSPEVDPWGFLFPLRPMVWMALITTFFGIMAVTELLSLFNLNVHATTNAFSVVRILLQQDEYTCNKRWVWERLVLGLWMLTTLVLTKSYAGNLMSLLAVKYVPQPFQTLRDVLDNNEIISIWQRYSSNEQFIREVQSGIYYEVAMLEKEDRLKFRTQGEFPESLRTLVRPGHHILVDAGVTVRNLIAQQFSLTGRCDYFRSKQGFLPFSAVVATQRNNPLVISLDKR</sequence>
<accession>A0A5B7DA71</accession>
<dbReference type="InterPro" id="IPR036388">
    <property type="entry name" value="WH-like_DNA-bd_sf"/>
</dbReference>
<dbReference type="InterPro" id="IPR001320">
    <property type="entry name" value="Iontro_rcpt_C"/>
</dbReference>
<evidence type="ECO:0000256" key="5">
    <source>
        <dbReference type="ARBA" id="ARBA00022692"/>
    </source>
</evidence>
<protein>
    <submittedName>
        <fullName evidence="12">Glutamate receptor</fullName>
    </submittedName>
</protein>
<comment type="subcellular location">
    <subcellularLocation>
        <location evidence="2">Cell membrane</location>
        <topology evidence="2">Multi-pass membrane protein</topology>
    </subcellularLocation>
    <subcellularLocation>
        <location evidence="1">Nucleus</location>
    </subcellularLocation>
</comment>
<dbReference type="GO" id="GO:0005634">
    <property type="term" value="C:nucleus"/>
    <property type="evidence" value="ECO:0007669"/>
    <property type="project" value="UniProtKB-SubCell"/>
</dbReference>
<keyword evidence="5 10" id="KW-0812">Transmembrane</keyword>
<feature type="domain" description="Ionotropic glutamate receptor C-terminal" evidence="11">
    <location>
        <begin position="351"/>
        <end position="428"/>
    </location>
</feature>
<evidence type="ECO:0000256" key="3">
    <source>
        <dbReference type="ARBA" id="ARBA00008685"/>
    </source>
</evidence>
<dbReference type="Gene3D" id="1.10.10.10">
    <property type="entry name" value="Winged helix-like DNA-binding domain superfamily/Winged helix DNA-binding domain"/>
    <property type="match status" value="1"/>
</dbReference>
<evidence type="ECO:0000256" key="4">
    <source>
        <dbReference type="ARBA" id="ARBA00022475"/>
    </source>
</evidence>
<dbReference type="GO" id="GO:0050906">
    <property type="term" value="P:detection of stimulus involved in sensory perception"/>
    <property type="evidence" value="ECO:0007669"/>
    <property type="project" value="UniProtKB-ARBA"/>
</dbReference>
<evidence type="ECO:0000256" key="7">
    <source>
        <dbReference type="ARBA" id="ARBA00023136"/>
    </source>
</evidence>
<comment type="similarity">
    <text evidence="3">Belongs to the glutamate-gated ion channel (TC 1.A.10.1) family.</text>
</comment>
<dbReference type="Proteomes" id="UP000324222">
    <property type="component" value="Unassembled WGS sequence"/>
</dbReference>
<dbReference type="PANTHER" id="PTHR42643">
    <property type="entry name" value="IONOTROPIC RECEPTOR 20A-RELATED"/>
    <property type="match status" value="1"/>
</dbReference>
<dbReference type="Gene3D" id="1.10.287.70">
    <property type="match status" value="1"/>
</dbReference>
<evidence type="ECO:0000256" key="1">
    <source>
        <dbReference type="ARBA" id="ARBA00004123"/>
    </source>
</evidence>
<comment type="caution">
    <text evidence="12">The sequence shown here is derived from an EMBL/GenBank/DDBJ whole genome shotgun (WGS) entry which is preliminary data.</text>
</comment>
<dbReference type="SUPFAM" id="SSF46689">
    <property type="entry name" value="Homeodomain-like"/>
    <property type="match status" value="1"/>
</dbReference>
<dbReference type="InterPro" id="IPR009057">
    <property type="entry name" value="Homeodomain-like_sf"/>
</dbReference>
<dbReference type="SUPFAM" id="SSF53850">
    <property type="entry name" value="Periplasmic binding protein-like II"/>
    <property type="match status" value="1"/>
</dbReference>
<organism evidence="12 13">
    <name type="scientific">Portunus trituberculatus</name>
    <name type="common">Swimming crab</name>
    <name type="synonym">Neptunus trituberculatus</name>
    <dbReference type="NCBI Taxonomy" id="210409"/>
    <lineage>
        <taxon>Eukaryota</taxon>
        <taxon>Metazoa</taxon>
        <taxon>Ecdysozoa</taxon>
        <taxon>Arthropoda</taxon>
        <taxon>Crustacea</taxon>
        <taxon>Multicrustacea</taxon>
        <taxon>Malacostraca</taxon>
        <taxon>Eumalacostraca</taxon>
        <taxon>Eucarida</taxon>
        <taxon>Decapoda</taxon>
        <taxon>Pleocyemata</taxon>
        <taxon>Brachyura</taxon>
        <taxon>Eubrachyura</taxon>
        <taxon>Portunoidea</taxon>
        <taxon>Portunidae</taxon>
        <taxon>Portuninae</taxon>
        <taxon>Portunus</taxon>
    </lineage>
</organism>
<evidence type="ECO:0000313" key="13">
    <source>
        <dbReference type="Proteomes" id="UP000324222"/>
    </source>
</evidence>
<reference evidence="12 13" key="1">
    <citation type="submission" date="2019-05" db="EMBL/GenBank/DDBJ databases">
        <title>Another draft genome of Portunus trituberculatus and its Hox gene families provides insights of decapod evolution.</title>
        <authorList>
            <person name="Jeong J.-H."/>
            <person name="Song I."/>
            <person name="Kim S."/>
            <person name="Choi T."/>
            <person name="Kim D."/>
            <person name="Ryu S."/>
            <person name="Kim W."/>
        </authorList>
    </citation>
    <scope>NUCLEOTIDE SEQUENCE [LARGE SCALE GENOMIC DNA]</scope>
    <source>
        <tissue evidence="12">Muscle</tissue>
    </source>
</reference>
<keyword evidence="13" id="KW-1185">Reference proteome</keyword>
<dbReference type="InterPro" id="IPR052192">
    <property type="entry name" value="Insect_Ionotropic_Sensory_Rcpt"/>
</dbReference>
<evidence type="ECO:0000259" key="11">
    <source>
        <dbReference type="Pfam" id="PF00060"/>
    </source>
</evidence>
<evidence type="ECO:0000256" key="9">
    <source>
        <dbReference type="ARBA" id="ARBA00023180"/>
    </source>
</evidence>
<dbReference type="Pfam" id="PF13384">
    <property type="entry name" value="HTH_23"/>
    <property type="match status" value="1"/>
</dbReference>
<feature type="transmembrane region" description="Helical" evidence="10">
    <location>
        <begin position="373"/>
        <end position="397"/>
    </location>
</feature>
<keyword evidence="7 10" id="KW-0472">Membrane</keyword>
<dbReference type="OrthoDB" id="6380107at2759"/>
<dbReference type="GO" id="GO:0005886">
    <property type="term" value="C:plasma membrane"/>
    <property type="evidence" value="ECO:0007669"/>
    <property type="project" value="UniProtKB-SubCell"/>
</dbReference>
<feature type="transmembrane region" description="Helical" evidence="10">
    <location>
        <begin position="316"/>
        <end position="337"/>
    </location>
</feature>
<evidence type="ECO:0000256" key="6">
    <source>
        <dbReference type="ARBA" id="ARBA00022989"/>
    </source>
</evidence>
<dbReference type="Gene3D" id="3.40.190.10">
    <property type="entry name" value="Periplasmic binding protein-like II"/>
    <property type="match status" value="1"/>
</dbReference>
<keyword evidence="6 10" id="KW-1133">Transmembrane helix</keyword>
<evidence type="ECO:0000313" key="12">
    <source>
        <dbReference type="EMBL" id="MPC18113.1"/>
    </source>
</evidence>
<keyword evidence="4" id="KW-1003">Cell membrane</keyword>
<dbReference type="PANTHER" id="PTHR42643:SF24">
    <property type="entry name" value="IONOTROPIC RECEPTOR 60A"/>
    <property type="match status" value="1"/>
</dbReference>